<proteinExistence type="predicted"/>
<keyword evidence="1" id="KW-0472">Membrane</keyword>
<evidence type="ECO:0000256" key="1">
    <source>
        <dbReference type="SAM" id="Phobius"/>
    </source>
</evidence>
<gene>
    <name evidence="2" type="ORF">EHRUM2_02790</name>
</gene>
<accession>A0A161LYA6</accession>
<dbReference type="Proteomes" id="UP000092677">
    <property type="component" value="Unassembled WGS sequence"/>
</dbReference>
<comment type="caution">
    <text evidence="2">The sequence shown here is derived from an EMBL/GenBank/DDBJ whole genome shotgun (WGS) entry which is preliminary data.</text>
</comment>
<keyword evidence="1" id="KW-1133">Transmembrane helix</keyword>
<evidence type="ECO:0000313" key="2">
    <source>
        <dbReference type="EMBL" id="GAT77070.1"/>
    </source>
</evidence>
<evidence type="ECO:0000313" key="3">
    <source>
        <dbReference type="Proteomes" id="UP000092677"/>
    </source>
</evidence>
<organism evidence="2 3">
    <name type="scientific">Ehrlichia ruminantium</name>
    <name type="common">heartwater rickettsia</name>
    <name type="synonym">Cowdria ruminantium</name>
    <dbReference type="NCBI Taxonomy" id="779"/>
    <lineage>
        <taxon>Bacteria</taxon>
        <taxon>Pseudomonadati</taxon>
        <taxon>Pseudomonadota</taxon>
        <taxon>Alphaproteobacteria</taxon>
        <taxon>Rickettsiales</taxon>
        <taxon>Anaplasmataceae</taxon>
        <taxon>Ehrlichia</taxon>
    </lineage>
</organism>
<name>A0A161LYA6_EHRRU</name>
<keyword evidence="1" id="KW-0812">Transmembrane</keyword>
<feature type="transmembrane region" description="Helical" evidence="1">
    <location>
        <begin position="6"/>
        <end position="27"/>
    </location>
</feature>
<dbReference type="EMBL" id="BDDL01000032">
    <property type="protein sequence ID" value="GAT77070.1"/>
    <property type="molecule type" value="Genomic_DNA"/>
</dbReference>
<reference evidence="3" key="1">
    <citation type="submission" date="2016-05" db="EMBL/GenBank/DDBJ databases">
        <title>Draft genome sequences of four strains of Ehrlichia ruminantium, a tick-borne pathogen of ruminants, isolated from Zimbabwe, The Gambia and Ghana.</title>
        <authorList>
            <person name="Nakao R."/>
            <person name="Jongejan F."/>
            <person name="Sugimoto C."/>
        </authorList>
    </citation>
    <scope>NUCLEOTIDE SEQUENCE [LARGE SCALE GENOMIC DNA]</scope>
    <source>
        <strain evidence="3">Kerr Seringe</strain>
    </source>
</reference>
<dbReference type="AlphaFoldDB" id="A0A161LYA6"/>
<dbReference type="RefSeq" id="WP_065432448.1">
    <property type="nucleotide sequence ID" value="NZ_BDDL01000032.1"/>
</dbReference>
<protein>
    <submittedName>
        <fullName evidence="2">Uncharacterized protein</fullName>
    </submittedName>
</protein>
<sequence>MFTKQGLIFFGMCCATIVVYLIFYCVLRLVFRKEVLRISTFENNLLKIINSADTTIRKAGSSINPVCFVVDGVEVERQQLIDKFNYYKQAQDDPLVKKHVDYIQVNKSYNNKDEDDKTIRATMGAALESIIMQDVDAKPNICLMHHAINYLYSEDYKCSLLRIIDEVTAYVREKEGGLSTPCLLWDTNEIIPKITVRYCSKELPNRLNIGLIFQVPMLLAGADGQYQRKEVCTCIRFEMLPKGKYGTQVFYSLAKSLPSSKVSHVNMVDMFCILEQREDAYCVQQGKDIPLVQYCRNE</sequence>